<dbReference type="Pfam" id="PF00701">
    <property type="entry name" value="DHDPS"/>
    <property type="match status" value="1"/>
</dbReference>
<evidence type="ECO:0000256" key="1">
    <source>
        <dbReference type="ARBA" id="ARBA00023239"/>
    </source>
</evidence>
<comment type="caution">
    <text evidence="5">The sequence shown here is derived from an EMBL/GenBank/DDBJ whole genome shotgun (WGS) entry which is preliminary data.</text>
</comment>
<dbReference type="InterPro" id="IPR002220">
    <property type="entry name" value="DapA-like"/>
</dbReference>
<dbReference type="GO" id="GO:0008747">
    <property type="term" value="F:N-acetylneuraminate lyase activity"/>
    <property type="evidence" value="ECO:0007669"/>
    <property type="project" value="TreeGrafter"/>
</dbReference>
<evidence type="ECO:0000256" key="2">
    <source>
        <dbReference type="PIRNR" id="PIRNR001365"/>
    </source>
</evidence>
<keyword evidence="1 2" id="KW-0456">Lyase</keyword>
<dbReference type="EMBL" id="RCNR01000003">
    <property type="protein sequence ID" value="MUH34661.1"/>
    <property type="molecule type" value="Genomic_DNA"/>
</dbReference>
<name>A0A7X2ZQR6_9FLAO</name>
<dbReference type="Gene3D" id="3.20.20.70">
    <property type="entry name" value="Aldolase class I"/>
    <property type="match status" value="1"/>
</dbReference>
<evidence type="ECO:0000256" key="4">
    <source>
        <dbReference type="PIRSR" id="PIRSR001365-2"/>
    </source>
</evidence>
<dbReference type="SUPFAM" id="SSF51569">
    <property type="entry name" value="Aldolase"/>
    <property type="match status" value="1"/>
</dbReference>
<feature type="binding site" evidence="4">
    <location>
        <position position="207"/>
    </location>
    <ligand>
        <name>pyruvate</name>
        <dbReference type="ChEBI" id="CHEBI:15361"/>
    </ligand>
</feature>
<dbReference type="PIRSF" id="PIRSF001365">
    <property type="entry name" value="DHDPS"/>
    <property type="match status" value="1"/>
</dbReference>
<dbReference type="AlphaFoldDB" id="A0A7X2ZQR6"/>
<evidence type="ECO:0000256" key="3">
    <source>
        <dbReference type="PIRSR" id="PIRSR001365-1"/>
    </source>
</evidence>
<sequence length="306" mass="33770">MNLELKGIIPPMVTPLTENGDLDDKGLRKLVEHLISGGVHGIFLLGTNGESPSLTYELRKELISKACEYIAGRVPVLVGITDTSFQGSLAIAHHSKKAGADAVVIAPPYYFPISQNEMVDYLESLVPKLPLPFMMYNMPSCTKLHLSIETLRRAKELGALGVKDSSGNIDYLYSLIEAFKNSPEFAIIVGTESYLPETIQKGGHGAVAGGANFFPRLFVELYNASVDNNLVKVAELHQKVKGLYNTIYSVGKYESRYTKGTKCALAVMGICEDYMALPLRKFADIEREIIRGYIKDFDKNLHDVTM</sequence>
<reference evidence="5 6" key="1">
    <citation type="journal article" date="2019" name="Mar. Drugs">
        <title>Comparative Genomics and CAZyme Genome Repertoires of Marine Zobellia amurskyensis KMM 3526(T) and Zobellia laminariae KMM 3676(T).</title>
        <authorList>
            <person name="Chernysheva N."/>
            <person name="Bystritskaya E."/>
            <person name="Stenkova A."/>
            <person name="Golovkin I."/>
            <person name="Nedashkovskaya O."/>
            <person name="Isaeva M."/>
        </authorList>
    </citation>
    <scope>NUCLEOTIDE SEQUENCE [LARGE SCALE GENOMIC DNA]</scope>
    <source>
        <strain evidence="5 6">KMM 3526</strain>
    </source>
</reference>
<gene>
    <name evidence="5" type="ORF">D9O36_02300</name>
</gene>
<dbReference type="PRINTS" id="PR00146">
    <property type="entry name" value="DHPICSNTHASE"/>
</dbReference>
<accession>A0A7X2ZQR6</accession>
<protein>
    <submittedName>
        <fullName evidence="5">Dihydrodipicolinate synthase family protein</fullName>
    </submittedName>
</protein>
<keyword evidence="6" id="KW-1185">Reference proteome</keyword>
<evidence type="ECO:0000313" key="5">
    <source>
        <dbReference type="EMBL" id="MUH34661.1"/>
    </source>
</evidence>
<dbReference type="CDD" id="cd00408">
    <property type="entry name" value="DHDPS-like"/>
    <property type="match status" value="1"/>
</dbReference>
<dbReference type="RefSeq" id="WP_038232063.1">
    <property type="nucleotide sequence ID" value="NZ_RCNR01000003.1"/>
</dbReference>
<feature type="active site" description="Schiff-base intermediate with substrate" evidence="3">
    <location>
        <position position="163"/>
    </location>
</feature>
<organism evidence="5 6">
    <name type="scientific">Zobellia amurskyensis</name>
    <dbReference type="NCBI Taxonomy" id="248905"/>
    <lineage>
        <taxon>Bacteria</taxon>
        <taxon>Pseudomonadati</taxon>
        <taxon>Bacteroidota</taxon>
        <taxon>Flavobacteriia</taxon>
        <taxon>Flavobacteriales</taxon>
        <taxon>Flavobacteriaceae</taxon>
        <taxon>Zobellia</taxon>
    </lineage>
</organism>
<dbReference type="PANTHER" id="PTHR42849">
    <property type="entry name" value="N-ACETYLNEURAMINATE LYASE"/>
    <property type="match status" value="1"/>
</dbReference>
<proteinExistence type="inferred from homology"/>
<feature type="active site" description="Proton donor/acceptor" evidence="3">
    <location>
        <position position="136"/>
    </location>
</feature>
<dbReference type="PANTHER" id="PTHR42849:SF1">
    <property type="entry name" value="N-ACETYLNEURAMINATE LYASE"/>
    <property type="match status" value="1"/>
</dbReference>
<dbReference type="GO" id="GO:0019262">
    <property type="term" value="P:N-acetylneuraminate catabolic process"/>
    <property type="evidence" value="ECO:0007669"/>
    <property type="project" value="TreeGrafter"/>
</dbReference>
<dbReference type="OrthoDB" id="9778880at2"/>
<evidence type="ECO:0000313" key="6">
    <source>
        <dbReference type="Proteomes" id="UP000540519"/>
    </source>
</evidence>
<dbReference type="GO" id="GO:0005829">
    <property type="term" value="C:cytosol"/>
    <property type="evidence" value="ECO:0007669"/>
    <property type="project" value="TreeGrafter"/>
</dbReference>
<comment type="similarity">
    <text evidence="2">Belongs to the DapA family.</text>
</comment>
<dbReference type="SMART" id="SM01130">
    <property type="entry name" value="DHDPS"/>
    <property type="match status" value="1"/>
</dbReference>
<dbReference type="Proteomes" id="UP000540519">
    <property type="component" value="Unassembled WGS sequence"/>
</dbReference>
<dbReference type="InterPro" id="IPR013785">
    <property type="entry name" value="Aldolase_TIM"/>
</dbReference>